<dbReference type="Proteomes" id="UP001285352">
    <property type="component" value="Unassembled WGS sequence"/>
</dbReference>
<reference evidence="2 3" key="1">
    <citation type="submission" date="2023-11" db="EMBL/GenBank/DDBJ databases">
        <title>Lentzea sokolovensis, sp. nov., Lentzea kristufkii, sp. nov., and Lentzea miocenensis, sp. nov., rare actinobacteria from Sokolov Coal Basin, Miocene lacustrine sediment, Czech Republic.</title>
        <authorList>
            <person name="Lara A."/>
            <person name="Kotroba L."/>
            <person name="Nouioui I."/>
            <person name="Neumann-Schaal M."/>
            <person name="Mast Y."/>
            <person name="Chronakova A."/>
        </authorList>
    </citation>
    <scope>NUCLEOTIDE SEQUENCE [LARGE SCALE GENOMIC DNA]</scope>
    <source>
        <strain evidence="2 3">BCCO 10_0061</strain>
    </source>
</reference>
<evidence type="ECO:0000313" key="3">
    <source>
        <dbReference type="Proteomes" id="UP001285352"/>
    </source>
</evidence>
<sequence>MTYPPAAQTRPAAWLPDPLDDALVRYWDGQRWTFHTAVRKVAAAPVPQVVSQPVQPVLRPDIAAALERVRGALVGSMKEINLLDGHLGAEERVLALTGAVGEGRGVLVCTNHRLLFLFVGLLGKQFLQVGWNQAKAIVYDRNSRMFLVYVTKPTKRAVPAFAVRVGNLSDAQTVAQAAGAASAAPRLDVV</sequence>
<comment type="caution">
    <text evidence="2">The sequence shown here is derived from an EMBL/GenBank/DDBJ whole genome shotgun (WGS) entry which is preliminary data.</text>
</comment>
<organism evidence="2 3">
    <name type="scientific">Lentzea sokolovensis</name>
    <dbReference type="NCBI Taxonomy" id="3095429"/>
    <lineage>
        <taxon>Bacteria</taxon>
        <taxon>Bacillati</taxon>
        <taxon>Actinomycetota</taxon>
        <taxon>Actinomycetes</taxon>
        <taxon>Pseudonocardiales</taxon>
        <taxon>Pseudonocardiaceae</taxon>
        <taxon>Lentzea</taxon>
    </lineage>
</organism>
<dbReference type="EMBL" id="JAXAVU010000016">
    <property type="protein sequence ID" value="MDX8148685.1"/>
    <property type="molecule type" value="Genomic_DNA"/>
</dbReference>
<proteinExistence type="predicted"/>
<dbReference type="Pfam" id="PF10708">
    <property type="entry name" value="DUF2510"/>
    <property type="match status" value="1"/>
</dbReference>
<protein>
    <submittedName>
        <fullName evidence="2">DUF2510 domain-containing protein</fullName>
    </submittedName>
</protein>
<gene>
    <name evidence="2" type="ORF">SK854_41670</name>
</gene>
<keyword evidence="3" id="KW-1185">Reference proteome</keyword>
<evidence type="ECO:0000259" key="1">
    <source>
        <dbReference type="Pfam" id="PF10708"/>
    </source>
</evidence>
<dbReference type="RefSeq" id="WP_319980660.1">
    <property type="nucleotide sequence ID" value="NZ_JAXAVU010000016.1"/>
</dbReference>
<accession>A0ABU4VCT0</accession>
<name>A0ABU4VCT0_9PSEU</name>
<feature type="domain" description="DUF2510" evidence="1">
    <location>
        <begin position="12"/>
        <end position="43"/>
    </location>
</feature>
<evidence type="ECO:0000313" key="2">
    <source>
        <dbReference type="EMBL" id="MDX8148685.1"/>
    </source>
</evidence>
<dbReference type="InterPro" id="IPR018929">
    <property type="entry name" value="DUF2510"/>
</dbReference>